<evidence type="ECO:0000313" key="3">
    <source>
        <dbReference type="Proteomes" id="UP000655094"/>
    </source>
</evidence>
<dbReference type="Proteomes" id="UP000655094">
    <property type="component" value="Unassembled WGS sequence"/>
</dbReference>
<reference evidence="2" key="1">
    <citation type="submission" date="2020-10" db="EMBL/GenBank/DDBJ databases">
        <title>Genome Sequence of ESBL Producing Zambian Clinical Strains.</title>
        <authorList>
            <person name="Shawa M."/>
            <person name="Furuta Y."/>
            <person name="Simbotwe M."/>
            <person name="Mulenga E."/>
            <person name="Mubanga M."/>
            <person name="Mulenga G."/>
            <person name="Kaile C."/>
            <person name="Zorigt T."/>
            <person name="Hang'ombe B."/>
            <person name="Higashi H."/>
        </authorList>
    </citation>
    <scope>NUCLEOTIDE SEQUENCE</scope>
    <source>
        <strain evidence="2">Zam_UTH_09</strain>
    </source>
</reference>
<comment type="similarity">
    <text evidence="1">Belongs to the UPF0337 (CsbD) family.</text>
</comment>
<name>A0A8D6F1M6_KLEPN</name>
<dbReference type="EMBL" id="BNFF01000001">
    <property type="protein sequence ID" value="GHK55091.1"/>
    <property type="molecule type" value="Genomic_DNA"/>
</dbReference>
<sequence>MSGTKRAVNPPNDEDVIMNKDEIGGNWKQFKGKAKEQWGKLTDDDMTVIEGKRDQLVGKIQERYGYEKDQAEKEVSDWEHKNDYRW</sequence>
<protein>
    <submittedName>
        <fullName evidence="2">CsbD family protein</fullName>
    </submittedName>
</protein>
<dbReference type="Gene3D" id="1.10.1470.10">
    <property type="entry name" value="YjbJ"/>
    <property type="match status" value="1"/>
</dbReference>
<evidence type="ECO:0000256" key="1">
    <source>
        <dbReference type="ARBA" id="ARBA00009129"/>
    </source>
</evidence>
<accession>A0A8D6F1M6</accession>
<comment type="caution">
    <text evidence="2">The sequence shown here is derived from an EMBL/GenBank/DDBJ whole genome shotgun (WGS) entry which is preliminary data.</text>
</comment>
<evidence type="ECO:0000313" key="2">
    <source>
        <dbReference type="EMBL" id="GHK55091.1"/>
    </source>
</evidence>
<proteinExistence type="inferred from homology"/>
<dbReference type="Pfam" id="PF05532">
    <property type="entry name" value="CsbD"/>
    <property type="match status" value="1"/>
</dbReference>
<dbReference type="PANTHER" id="PTHR34977">
    <property type="entry name" value="UPF0337 PROTEIN YJBJ"/>
    <property type="match status" value="1"/>
</dbReference>
<organism evidence="2 3">
    <name type="scientific">Klebsiella pneumoniae</name>
    <dbReference type="NCBI Taxonomy" id="573"/>
    <lineage>
        <taxon>Bacteria</taxon>
        <taxon>Pseudomonadati</taxon>
        <taxon>Pseudomonadota</taxon>
        <taxon>Gammaproteobacteria</taxon>
        <taxon>Enterobacterales</taxon>
        <taxon>Enterobacteriaceae</taxon>
        <taxon>Klebsiella/Raoultella group</taxon>
        <taxon>Klebsiella</taxon>
        <taxon>Klebsiella pneumoniae complex</taxon>
    </lineage>
</organism>
<dbReference type="SUPFAM" id="SSF69047">
    <property type="entry name" value="Hypothetical protein YjbJ"/>
    <property type="match status" value="1"/>
</dbReference>
<dbReference type="AlphaFoldDB" id="A0A8D6F1M6"/>
<dbReference type="InterPro" id="IPR050423">
    <property type="entry name" value="UPF0337_stress_rsp"/>
</dbReference>
<dbReference type="NCBIfam" id="NF007748">
    <property type="entry name" value="PRK10428.1"/>
    <property type="match status" value="1"/>
</dbReference>
<gene>
    <name evidence="2" type="ORF">KPZU09_48270</name>
</gene>
<dbReference type="InterPro" id="IPR008462">
    <property type="entry name" value="CsbD"/>
</dbReference>
<dbReference type="InterPro" id="IPR036629">
    <property type="entry name" value="YjbJ_sf"/>
</dbReference>
<dbReference type="PANTHER" id="PTHR34977:SF1">
    <property type="entry name" value="UPF0337 PROTEIN YJBJ"/>
    <property type="match status" value="1"/>
</dbReference>